<name>A0A081C8G8_VECG1</name>
<evidence type="ECO:0000256" key="5">
    <source>
        <dbReference type="ARBA" id="ARBA00022827"/>
    </source>
</evidence>
<dbReference type="EMBL" id="DF820475">
    <property type="protein sequence ID" value="GAK60873.1"/>
    <property type="molecule type" value="Genomic_DNA"/>
</dbReference>
<accession>A0A081C8G8</accession>
<keyword evidence="5" id="KW-0285">Flavoprotein</keyword>
<evidence type="ECO:0000256" key="6">
    <source>
        <dbReference type="ARBA" id="ARBA00023002"/>
    </source>
</evidence>
<keyword evidence="12" id="KW-1185">Reference proteome</keyword>
<feature type="domain" description="2Fe-2S ferredoxin-type" evidence="9">
    <location>
        <begin position="1"/>
        <end position="79"/>
    </location>
</feature>
<dbReference type="Gene3D" id="3.30.70.20">
    <property type="match status" value="2"/>
</dbReference>
<evidence type="ECO:0000256" key="8">
    <source>
        <dbReference type="ARBA" id="ARBA00023014"/>
    </source>
</evidence>
<dbReference type="GO" id="GO:0046872">
    <property type="term" value="F:metal ion binding"/>
    <property type="evidence" value="ECO:0007669"/>
    <property type="project" value="UniProtKB-KW"/>
</dbReference>
<feature type="domain" description="4Fe-4S ferredoxin-type" evidence="10">
    <location>
        <begin position="1038"/>
        <end position="1067"/>
    </location>
</feature>
<evidence type="ECO:0000256" key="2">
    <source>
        <dbReference type="ARBA" id="ARBA00006561"/>
    </source>
</evidence>
<dbReference type="GO" id="GO:0016491">
    <property type="term" value="F:oxidoreductase activity"/>
    <property type="evidence" value="ECO:0007669"/>
    <property type="project" value="UniProtKB-KW"/>
</dbReference>
<comment type="similarity">
    <text evidence="2">Belongs to the HdrA family.</text>
</comment>
<dbReference type="STRING" id="1499967.U27_00771"/>
<protein>
    <submittedName>
        <fullName evidence="11">Ferredoxin</fullName>
    </submittedName>
</protein>
<dbReference type="PROSITE" id="PS51379">
    <property type="entry name" value="4FE4S_FER_2"/>
    <property type="match status" value="5"/>
</dbReference>
<dbReference type="SUPFAM" id="SSF54292">
    <property type="entry name" value="2Fe-2S ferredoxin-like"/>
    <property type="match status" value="1"/>
</dbReference>
<feature type="domain" description="4Fe-4S ferredoxin-type" evidence="10">
    <location>
        <begin position="215"/>
        <end position="249"/>
    </location>
</feature>
<dbReference type="Pfam" id="PF13510">
    <property type="entry name" value="Fer2_4"/>
    <property type="match status" value="1"/>
</dbReference>
<dbReference type="PROSITE" id="PS51085">
    <property type="entry name" value="2FE2S_FER_2"/>
    <property type="match status" value="1"/>
</dbReference>
<feature type="domain" description="4Fe-4S ferredoxin-type" evidence="10">
    <location>
        <begin position="113"/>
        <end position="132"/>
    </location>
</feature>
<evidence type="ECO:0000259" key="9">
    <source>
        <dbReference type="PROSITE" id="PS51085"/>
    </source>
</evidence>
<dbReference type="AlphaFoldDB" id="A0A081C8G8"/>
<feature type="domain" description="4Fe-4S ferredoxin-type" evidence="10">
    <location>
        <begin position="1007"/>
        <end position="1036"/>
    </location>
</feature>
<evidence type="ECO:0000256" key="3">
    <source>
        <dbReference type="ARBA" id="ARBA00022485"/>
    </source>
</evidence>
<keyword evidence="5" id="KW-0274">FAD</keyword>
<dbReference type="InterPro" id="IPR036188">
    <property type="entry name" value="FAD/NAD-bd_sf"/>
</dbReference>
<dbReference type="SUPFAM" id="SSF54862">
    <property type="entry name" value="4Fe-4S ferredoxins"/>
    <property type="match status" value="2"/>
</dbReference>
<gene>
    <name evidence="11" type="ORF">U27_00771</name>
</gene>
<evidence type="ECO:0000256" key="7">
    <source>
        <dbReference type="ARBA" id="ARBA00023004"/>
    </source>
</evidence>
<dbReference type="InterPro" id="IPR001041">
    <property type="entry name" value="2Fe-2S_ferredoxin-type"/>
</dbReference>
<evidence type="ECO:0000313" key="12">
    <source>
        <dbReference type="Proteomes" id="UP000030661"/>
    </source>
</evidence>
<comment type="cofactor">
    <cofactor evidence="1">
        <name>FAD</name>
        <dbReference type="ChEBI" id="CHEBI:57692"/>
    </cofactor>
</comment>
<dbReference type="SUPFAM" id="SSF51905">
    <property type="entry name" value="FAD/NAD(P)-binding domain"/>
    <property type="match status" value="1"/>
</dbReference>
<evidence type="ECO:0000256" key="1">
    <source>
        <dbReference type="ARBA" id="ARBA00001974"/>
    </source>
</evidence>
<dbReference type="InterPro" id="IPR036010">
    <property type="entry name" value="2Fe-2S_ferredoxin-like_sf"/>
</dbReference>
<dbReference type="Gene3D" id="3.50.50.60">
    <property type="entry name" value="FAD/NAD(P)-binding domain"/>
    <property type="match status" value="1"/>
</dbReference>
<evidence type="ECO:0000313" key="11">
    <source>
        <dbReference type="EMBL" id="GAK60873.1"/>
    </source>
</evidence>
<keyword evidence="7" id="KW-0408">Iron</keyword>
<dbReference type="InterPro" id="IPR017896">
    <property type="entry name" value="4Fe4S_Fe-S-bd"/>
</dbReference>
<keyword evidence="3" id="KW-0004">4Fe-4S</keyword>
<dbReference type="InterPro" id="IPR039650">
    <property type="entry name" value="HdrA-like"/>
</dbReference>
<dbReference type="PANTHER" id="PTHR43498:SF1">
    <property type="entry name" value="COB--COM HETERODISULFIDE REDUCTASE IRON-SULFUR SUBUNIT A"/>
    <property type="match status" value="1"/>
</dbReference>
<dbReference type="eggNOG" id="COG4231">
    <property type="taxonomic scope" value="Bacteria"/>
</dbReference>
<dbReference type="Pfam" id="PF12838">
    <property type="entry name" value="Fer4_7"/>
    <property type="match status" value="2"/>
</dbReference>
<dbReference type="PROSITE" id="PS00198">
    <property type="entry name" value="4FE4S_FER_1"/>
    <property type="match status" value="1"/>
</dbReference>
<reference evidence="11" key="1">
    <citation type="journal article" date="2015" name="PeerJ">
        <title>First genomic representation of candidate bacterial phylum KSB3 points to enhanced environmental sensing as a trigger of wastewater bulking.</title>
        <authorList>
            <person name="Sekiguchi Y."/>
            <person name="Ohashi A."/>
            <person name="Parks D.H."/>
            <person name="Yamauchi T."/>
            <person name="Tyson G.W."/>
            <person name="Hugenholtz P."/>
        </authorList>
    </citation>
    <scope>NUCLEOTIDE SEQUENCE [LARGE SCALE GENOMIC DNA]</scope>
</reference>
<proteinExistence type="inferred from homology"/>
<sequence length="1079" mass="118889">MNITINGKSVQVEEGQTILEVAKDLNIGIPTLCFHSALEAYGGCRLCVVEARRGRWSKLVTSCNYEVWDGLEVLTNSERVHKSRKMTVELLLARCPEVEALQRLARAYKISEPRFPKEQDDCVLCGLCVRICQERMGVGAASFVGRGAEVRVDTPYSRGSEVCITCGACVSACPTQSIRLNSVFPQKLVPQKAEFELGLKERPTIYIPFTQALPNVPVIDRSNCVHFYNGACKTCQEICPAEAIDYTQEDEAVELDVGAVILTPGFCLYDAAQKPQYGYALYPNVVTSLQFERLLSASGPCMGEVRRPSDQRIPHRIAFIQCVGSRETEHNFCSSVCCMYAIKEAIIAKEHEKDVMCDIFYMDIRAYGKGFDAYYDRAKEIGIHFTPCRPSKIEEIHANHNLLITYIEEDGTCQRKEFEMAVLSAGFQPPEQVQELADKFGLALNQHGFAVTDPFDPVATSRKGVYVCGPFSEPKDIPETVVEASNASSRAMIDLAEVRGTQIVEHPLPPERDVRGEPPRIGVFVCHCGRNIGAYVDVPSIADYAKTLPHVVYSTDTLYTCSSDTQVFIKDAILEHHLNRIVVASCSPRTHEPLFQETIREVGLNPHLFEMANIRDQCSWVHMFEHDSATAKSKDLVRMAVAKSALTEPLISIPLDVTAKALVLGGGVGGMTAALGIANQGYEVFLVEKTANLGGNALKIEHDLYGNDVRKYLKALQNQVRTHPLITVFTNAQIAKVDGFIGNFVSTIETRNVMPKQALALQTQQTEVKHGVVIVATGGSEHAPTEYLYGTNSRVKTLLDLSEALATGEFTVPDTVVMIQCVGSREPDHNYCSRICCAGAIKNAIRMKKMNPDANIFILYRDIRTYGFREEYYGVARDLGINFIRYTLERKPGVTAENGNLTVSVYDAILDATLEISTDLLVLSSRIDPNPDNDHISQLLKVPLNSEKFFLEAHVKLRPVEFATDGVYVCGLAHYPKDIKETISQAMATAGRAATVLSKDKIEAAGKIAYVNAVRCSGCGACVTVCAYNAISLDNERQIAVINEALCKGCGACAATCRGSAIKLHGFEDEQILRMLNVL</sequence>
<dbReference type="GO" id="GO:0051539">
    <property type="term" value="F:4 iron, 4 sulfur cluster binding"/>
    <property type="evidence" value="ECO:0007669"/>
    <property type="project" value="UniProtKB-KW"/>
</dbReference>
<dbReference type="eggNOG" id="COG1148">
    <property type="taxonomic scope" value="Bacteria"/>
</dbReference>
<dbReference type="SUPFAM" id="SSF51971">
    <property type="entry name" value="Nucleotide-binding domain"/>
    <property type="match status" value="1"/>
</dbReference>
<dbReference type="HOGENOM" id="CLU_004231_2_0_0"/>
<dbReference type="PANTHER" id="PTHR43498">
    <property type="entry name" value="FERREDOXIN:COB-COM HETERODISULFIDE REDUCTASE SUBUNIT A"/>
    <property type="match status" value="1"/>
</dbReference>
<feature type="domain" description="4Fe-4S ferredoxin-type" evidence="10">
    <location>
        <begin position="154"/>
        <end position="183"/>
    </location>
</feature>
<dbReference type="Proteomes" id="UP000030661">
    <property type="component" value="Unassembled WGS sequence"/>
</dbReference>
<keyword evidence="6" id="KW-0560">Oxidoreductase</keyword>
<dbReference type="Gene3D" id="3.10.20.740">
    <property type="match status" value="1"/>
</dbReference>
<organism evidence="11">
    <name type="scientific">Vecturithrix granuli</name>
    <dbReference type="NCBI Taxonomy" id="1499967"/>
    <lineage>
        <taxon>Bacteria</taxon>
        <taxon>Candidatus Moduliflexota</taxon>
        <taxon>Candidatus Vecturitrichia</taxon>
        <taxon>Candidatus Vecturitrichales</taxon>
        <taxon>Candidatus Vecturitrichaceae</taxon>
        <taxon>Candidatus Vecturithrix</taxon>
    </lineage>
</organism>
<dbReference type="Pfam" id="PF13450">
    <property type="entry name" value="NAD_binding_8"/>
    <property type="match status" value="1"/>
</dbReference>
<evidence type="ECO:0000259" key="10">
    <source>
        <dbReference type="PROSITE" id="PS51379"/>
    </source>
</evidence>
<evidence type="ECO:0000256" key="4">
    <source>
        <dbReference type="ARBA" id="ARBA00022723"/>
    </source>
</evidence>
<keyword evidence="8" id="KW-0411">Iron-sulfur</keyword>
<dbReference type="CDD" id="cd00207">
    <property type="entry name" value="fer2"/>
    <property type="match status" value="1"/>
</dbReference>
<dbReference type="InterPro" id="IPR017900">
    <property type="entry name" value="4Fe4S_Fe_S_CS"/>
</dbReference>
<keyword evidence="4" id="KW-0479">Metal-binding</keyword>